<name>A0AAV2G2U0_9ROSI</name>
<evidence type="ECO:0000313" key="2">
    <source>
        <dbReference type="EMBL" id="CAL1404981.1"/>
    </source>
</evidence>
<feature type="compositionally biased region" description="Polar residues" evidence="1">
    <location>
        <begin position="216"/>
        <end position="225"/>
    </location>
</feature>
<dbReference type="EMBL" id="OZ034821">
    <property type="protein sequence ID" value="CAL1404981.1"/>
    <property type="molecule type" value="Genomic_DNA"/>
</dbReference>
<gene>
    <name evidence="2" type="ORF">LTRI10_LOCUS44793</name>
</gene>
<feature type="compositionally biased region" description="Acidic residues" evidence="1">
    <location>
        <begin position="104"/>
        <end position="124"/>
    </location>
</feature>
<proteinExistence type="predicted"/>
<evidence type="ECO:0000313" key="3">
    <source>
        <dbReference type="Proteomes" id="UP001497516"/>
    </source>
</evidence>
<protein>
    <recommendedName>
        <fullName evidence="4">DUF4283 domain-containing protein</fullName>
    </recommendedName>
</protein>
<feature type="region of interest" description="Disordered" evidence="1">
    <location>
        <begin position="204"/>
        <end position="225"/>
    </location>
</feature>
<accession>A0AAV2G2U0</accession>
<keyword evidence="3" id="KW-1185">Reference proteome</keyword>
<evidence type="ECO:0008006" key="4">
    <source>
        <dbReference type="Google" id="ProtNLM"/>
    </source>
</evidence>
<feature type="compositionally biased region" description="Polar residues" evidence="1">
    <location>
        <begin position="70"/>
        <end position="81"/>
    </location>
</feature>
<sequence>MTVASQAPTAGEDHCLKPPDGSPTASPVQPSKKARANSSTEFSGQTDMDMAIVTARAEDEEMHSTEDPNESNTGAPSSAALNSGAEKTSYRDSFLGNSPPVDIPEGDDLMSDESETEDAEDDPDSPTIRIKKKTNAKICNRWRRAITFRILGRTFPFALVQSRVQRMWAKTGGLKVGDIGNGYFQATFVPSWITIELCMAARGRSKTTTSSRSHGDSTLTPISTR</sequence>
<organism evidence="2 3">
    <name type="scientific">Linum trigynum</name>
    <dbReference type="NCBI Taxonomy" id="586398"/>
    <lineage>
        <taxon>Eukaryota</taxon>
        <taxon>Viridiplantae</taxon>
        <taxon>Streptophyta</taxon>
        <taxon>Embryophyta</taxon>
        <taxon>Tracheophyta</taxon>
        <taxon>Spermatophyta</taxon>
        <taxon>Magnoliopsida</taxon>
        <taxon>eudicotyledons</taxon>
        <taxon>Gunneridae</taxon>
        <taxon>Pentapetalae</taxon>
        <taxon>rosids</taxon>
        <taxon>fabids</taxon>
        <taxon>Malpighiales</taxon>
        <taxon>Linaceae</taxon>
        <taxon>Linum</taxon>
    </lineage>
</organism>
<dbReference type="AlphaFoldDB" id="A0AAV2G2U0"/>
<feature type="region of interest" description="Disordered" evidence="1">
    <location>
        <begin position="1"/>
        <end position="128"/>
    </location>
</feature>
<evidence type="ECO:0000256" key="1">
    <source>
        <dbReference type="SAM" id="MobiDB-lite"/>
    </source>
</evidence>
<feature type="compositionally biased region" description="Polar residues" evidence="1">
    <location>
        <begin position="36"/>
        <end position="46"/>
    </location>
</feature>
<dbReference type="Proteomes" id="UP001497516">
    <property type="component" value="Chromosome 8"/>
</dbReference>
<reference evidence="2 3" key="1">
    <citation type="submission" date="2024-04" db="EMBL/GenBank/DDBJ databases">
        <authorList>
            <person name="Fracassetti M."/>
        </authorList>
    </citation>
    <scope>NUCLEOTIDE SEQUENCE [LARGE SCALE GENOMIC DNA]</scope>
</reference>